<comment type="caution">
    <text evidence="2">The sequence shown here is derived from an EMBL/GenBank/DDBJ whole genome shotgun (WGS) entry which is preliminary data.</text>
</comment>
<evidence type="ECO:0000313" key="3">
    <source>
        <dbReference type="Proteomes" id="UP000092713"/>
    </source>
</evidence>
<evidence type="ECO:0000256" key="1">
    <source>
        <dbReference type="SAM" id="MobiDB-lite"/>
    </source>
</evidence>
<protein>
    <submittedName>
        <fullName evidence="2">Uncharacterized protein</fullName>
    </submittedName>
</protein>
<proteinExistence type="predicted"/>
<reference evidence="2 3" key="1">
    <citation type="submission" date="2016-04" db="EMBL/GenBank/DDBJ databases">
        <title>Draft genome sequence of Janthinobacterium psychrotolerans sp. nov., isolated from freshwater sediments in Denmark.</title>
        <authorList>
            <person name="Gong X."/>
            <person name="Skrivergaard S."/>
            <person name="Korsgaard B.S."/>
            <person name="Schreiber L."/>
            <person name="Marshall I.P."/>
            <person name="Finster K."/>
            <person name="Schramm A."/>
        </authorList>
    </citation>
    <scope>NUCLEOTIDE SEQUENCE [LARGE SCALE GENOMIC DNA]</scope>
    <source>
        <strain evidence="2 3">S3-2</strain>
    </source>
</reference>
<sequence>MPALNQPSKEQVRAYMRRRLGARQPPPAPEEIRRQLAWRHRHSGSAPPSPASIALQGWLVSVDLAWLGTLLLLSWYIEGSFVENG</sequence>
<name>A0A1A7C2W8_9BURK</name>
<keyword evidence="3" id="KW-1185">Reference proteome</keyword>
<dbReference type="OrthoDB" id="8706529at2"/>
<dbReference type="Proteomes" id="UP000092713">
    <property type="component" value="Unassembled WGS sequence"/>
</dbReference>
<dbReference type="STRING" id="1747903.ASR47_1009169"/>
<accession>A0A1A7C2W8</accession>
<evidence type="ECO:0000313" key="2">
    <source>
        <dbReference type="EMBL" id="OBV39354.1"/>
    </source>
</evidence>
<dbReference type="EMBL" id="LOCQ01000054">
    <property type="protein sequence ID" value="OBV39354.1"/>
    <property type="molecule type" value="Genomic_DNA"/>
</dbReference>
<dbReference type="AlphaFoldDB" id="A0A1A7C2W8"/>
<feature type="region of interest" description="Disordered" evidence="1">
    <location>
        <begin position="15"/>
        <end position="50"/>
    </location>
</feature>
<dbReference type="RefSeq" id="WP_150127784.1">
    <property type="nucleotide sequence ID" value="NZ_LOCQ01000054.1"/>
</dbReference>
<gene>
    <name evidence="2" type="ORF">ASR47_1009169</name>
</gene>
<organism evidence="2 3">
    <name type="scientific">Janthinobacterium psychrotolerans</name>
    <dbReference type="NCBI Taxonomy" id="1747903"/>
    <lineage>
        <taxon>Bacteria</taxon>
        <taxon>Pseudomonadati</taxon>
        <taxon>Pseudomonadota</taxon>
        <taxon>Betaproteobacteria</taxon>
        <taxon>Burkholderiales</taxon>
        <taxon>Oxalobacteraceae</taxon>
        <taxon>Janthinobacterium</taxon>
    </lineage>
</organism>